<name>A0A645IMG4_9ZZZZ</name>
<comment type="caution">
    <text evidence="1">The sequence shown here is derived from an EMBL/GenBank/DDBJ whole genome shotgun (WGS) entry which is preliminary data.</text>
</comment>
<organism evidence="1">
    <name type="scientific">bioreactor metagenome</name>
    <dbReference type="NCBI Taxonomy" id="1076179"/>
    <lineage>
        <taxon>unclassified sequences</taxon>
        <taxon>metagenomes</taxon>
        <taxon>ecological metagenomes</taxon>
    </lineage>
</organism>
<accession>A0A645IMG4</accession>
<sequence length="116" mass="13846">MSGEVMRIKIAFAVAELARAGKRGVPKIDRHRLVKALLRVRRRRRKGDDNAVGLWRFAKKDDRLRQRKPRFRQADMFQRVSRRNRLHHRLRIGEADVLARVRDEPPRNDPRINPRV</sequence>
<dbReference type="AlphaFoldDB" id="A0A645IMG4"/>
<proteinExistence type="predicted"/>
<dbReference type="EMBL" id="VSSQ01118154">
    <property type="protein sequence ID" value="MPN52246.1"/>
    <property type="molecule type" value="Genomic_DNA"/>
</dbReference>
<evidence type="ECO:0000313" key="1">
    <source>
        <dbReference type="EMBL" id="MPN52246.1"/>
    </source>
</evidence>
<gene>
    <name evidence="1" type="ORF">SDC9_199902</name>
</gene>
<protein>
    <submittedName>
        <fullName evidence="1">Uncharacterized protein</fullName>
    </submittedName>
</protein>
<reference evidence="1" key="1">
    <citation type="submission" date="2019-08" db="EMBL/GenBank/DDBJ databases">
        <authorList>
            <person name="Kucharzyk K."/>
            <person name="Murdoch R.W."/>
            <person name="Higgins S."/>
            <person name="Loffler F."/>
        </authorList>
    </citation>
    <scope>NUCLEOTIDE SEQUENCE</scope>
</reference>